<feature type="region of interest" description="Disordered" evidence="1">
    <location>
        <begin position="1"/>
        <end position="31"/>
    </location>
</feature>
<sequence>MKLASFRKSKSQKEEPAEVATTPGKIPRRGVLGKMGMKKNEKKSMIRTGSKSKNVQASVVQFPIKWETEPMPAPIEDKETPVTEDAPADTTEPKDAEDAPMEEESAPVVEEKAVEEHGEETEQPVAMEPVEEQTAPVEEEQSVSEERDQPEEQSVMNTGFLCGCV</sequence>
<dbReference type="InParanoid" id="A0A1E7F0W0"/>
<feature type="compositionally biased region" description="Acidic residues" evidence="1">
    <location>
        <begin position="137"/>
        <end position="151"/>
    </location>
</feature>
<feature type="region of interest" description="Disordered" evidence="1">
    <location>
        <begin position="63"/>
        <end position="165"/>
    </location>
</feature>
<accession>A0A1E7F0W0</accession>
<evidence type="ECO:0000313" key="3">
    <source>
        <dbReference type="Proteomes" id="UP000095751"/>
    </source>
</evidence>
<reference evidence="2 3" key="1">
    <citation type="submission" date="2016-09" db="EMBL/GenBank/DDBJ databases">
        <title>Extensive genetic diversity and differential bi-allelic expression allows diatom success in the polar Southern Ocean.</title>
        <authorList>
            <consortium name="DOE Joint Genome Institute"/>
            <person name="Mock T."/>
            <person name="Otillar R.P."/>
            <person name="Strauss J."/>
            <person name="Dupont C."/>
            <person name="Frickenhaus S."/>
            <person name="Maumus F."/>
            <person name="Mcmullan M."/>
            <person name="Sanges R."/>
            <person name="Schmutz J."/>
            <person name="Toseland A."/>
            <person name="Valas R."/>
            <person name="Veluchamy A."/>
            <person name="Ward B.J."/>
            <person name="Allen A."/>
            <person name="Barry K."/>
            <person name="Falciatore A."/>
            <person name="Ferrante M."/>
            <person name="Fortunato A.E."/>
            <person name="Gloeckner G."/>
            <person name="Gruber A."/>
            <person name="Hipkin R."/>
            <person name="Janech M."/>
            <person name="Kroth P."/>
            <person name="Leese F."/>
            <person name="Lindquist E."/>
            <person name="Lyon B.R."/>
            <person name="Martin J."/>
            <person name="Mayer C."/>
            <person name="Parker M."/>
            <person name="Quesneville H."/>
            <person name="Raymond J."/>
            <person name="Uhlig C."/>
            <person name="Valentin K.U."/>
            <person name="Worden A.Z."/>
            <person name="Armbrust E.V."/>
            <person name="Bowler C."/>
            <person name="Green B."/>
            <person name="Moulton V."/>
            <person name="Van Oosterhout C."/>
            <person name="Grigoriev I."/>
        </authorList>
    </citation>
    <scope>NUCLEOTIDE SEQUENCE [LARGE SCALE GENOMIC DNA]</scope>
    <source>
        <strain evidence="2 3">CCMP1102</strain>
    </source>
</reference>
<feature type="compositionally biased region" description="Basic residues" evidence="1">
    <location>
        <begin position="1"/>
        <end position="10"/>
    </location>
</feature>
<name>A0A1E7F0W0_9STRA</name>
<evidence type="ECO:0000256" key="1">
    <source>
        <dbReference type="SAM" id="MobiDB-lite"/>
    </source>
</evidence>
<dbReference type="AlphaFoldDB" id="A0A1E7F0W0"/>
<keyword evidence="3" id="KW-1185">Reference proteome</keyword>
<organism evidence="2 3">
    <name type="scientific">Fragilariopsis cylindrus CCMP1102</name>
    <dbReference type="NCBI Taxonomy" id="635003"/>
    <lineage>
        <taxon>Eukaryota</taxon>
        <taxon>Sar</taxon>
        <taxon>Stramenopiles</taxon>
        <taxon>Ochrophyta</taxon>
        <taxon>Bacillariophyta</taxon>
        <taxon>Bacillariophyceae</taxon>
        <taxon>Bacillariophycidae</taxon>
        <taxon>Bacillariales</taxon>
        <taxon>Bacillariaceae</taxon>
        <taxon>Fragilariopsis</taxon>
    </lineage>
</organism>
<dbReference type="KEGG" id="fcy:FRACYDRAFT_276762"/>
<protein>
    <submittedName>
        <fullName evidence="2">Uncharacterized protein</fullName>
    </submittedName>
</protein>
<proteinExistence type="predicted"/>
<dbReference type="EMBL" id="KV784366">
    <property type="protein sequence ID" value="OEU11724.1"/>
    <property type="molecule type" value="Genomic_DNA"/>
</dbReference>
<gene>
    <name evidence="2" type="ORF">FRACYDRAFT_276762</name>
</gene>
<dbReference type="Proteomes" id="UP000095751">
    <property type="component" value="Unassembled WGS sequence"/>
</dbReference>
<evidence type="ECO:0000313" key="2">
    <source>
        <dbReference type="EMBL" id="OEU11724.1"/>
    </source>
</evidence>